<name>A0A210QTI6_MIZYE</name>
<dbReference type="InterPro" id="IPR052778">
    <property type="entry name" value="Centrosome-WD_assoc"/>
</dbReference>
<dbReference type="GO" id="GO:0005815">
    <property type="term" value="C:microtubule organizing center"/>
    <property type="evidence" value="ECO:0007669"/>
    <property type="project" value="TreeGrafter"/>
</dbReference>
<dbReference type="AlphaFoldDB" id="A0A210QTI6"/>
<dbReference type="Proteomes" id="UP000242188">
    <property type="component" value="Unassembled WGS sequence"/>
</dbReference>
<dbReference type="EMBL" id="NEDP02001979">
    <property type="protein sequence ID" value="OWF52053.1"/>
    <property type="molecule type" value="Genomic_DNA"/>
</dbReference>
<proteinExistence type="predicted"/>
<dbReference type="OrthoDB" id="308690at2759"/>
<dbReference type="SMART" id="SM00320">
    <property type="entry name" value="WD40"/>
    <property type="match status" value="4"/>
</dbReference>
<dbReference type="Pfam" id="PF00400">
    <property type="entry name" value="WD40"/>
    <property type="match status" value="3"/>
</dbReference>
<dbReference type="SUPFAM" id="SSF50978">
    <property type="entry name" value="WD40 repeat-like"/>
    <property type="match status" value="1"/>
</dbReference>
<dbReference type="GO" id="GO:1990811">
    <property type="term" value="C:MWP complex"/>
    <property type="evidence" value="ECO:0007669"/>
    <property type="project" value="TreeGrafter"/>
</dbReference>
<dbReference type="InterPro" id="IPR036322">
    <property type="entry name" value="WD40_repeat_dom_sf"/>
</dbReference>
<protein>
    <submittedName>
        <fullName evidence="1">WD repeat-containing protein WRAP73</fullName>
    </submittedName>
</protein>
<gene>
    <name evidence="1" type="ORF">KP79_PYT21243</name>
</gene>
<evidence type="ECO:0000313" key="1">
    <source>
        <dbReference type="EMBL" id="OWF52053.1"/>
    </source>
</evidence>
<keyword evidence="2" id="KW-1185">Reference proteome</keyword>
<sequence>MSCFRNLANYIDHTFAITLVESNRFICWMFQASVTEFRLIVRDVETFQIQNLFSCLDTIQVIEWSADSQFILCGLYKRGIVQVWSLEQPEWNCKVDEGSAGLCDVRWSPDGRHILTTADFNLRITVWSLVTKSVSYIRYPKQCQKGMDFSVGGKYMALAERRDCKDYISIFTCSMWELVKHFETDTDDLSGLEWSPDGMVLGVWESPLSYKILLYSVDGRCLAKYSAYDNSLGIKSVAWSPTSQFLAVGSYDEKVRILNHITWKTVAELDHSPVLETNNDVIVYKEMETRVPLPATETMDAPTAALFTAQSKYEVGEFPVRIPVVKPDTSKANPRLGVGSAAFSCDCRYMYTKNDNMPHTLWIWDVQRLSLCTVLIQTSPIKCVCWDPHQARLAVCTGSNKLYMWSPAGSLSVEVPVEGSFPVQSLKWHPESNTILLLSKDQMCVCYLTDTNNQDS</sequence>
<dbReference type="PANTHER" id="PTHR16220:SF0">
    <property type="entry name" value="WD REPEAT-CONTAINING PROTEIN WRAP73"/>
    <property type="match status" value="1"/>
</dbReference>
<dbReference type="STRING" id="6573.A0A210QTI6"/>
<organism evidence="1 2">
    <name type="scientific">Mizuhopecten yessoensis</name>
    <name type="common">Japanese scallop</name>
    <name type="synonym">Patinopecten yessoensis</name>
    <dbReference type="NCBI Taxonomy" id="6573"/>
    <lineage>
        <taxon>Eukaryota</taxon>
        <taxon>Metazoa</taxon>
        <taxon>Spiralia</taxon>
        <taxon>Lophotrochozoa</taxon>
        <taxon>Mollusca</taxon>
        <taxon>Bivalvia</taxon>
        <taxon>Autobranchia</taxon>
        <taxon>Pteriomorphia</taxon>
        <taxon>Pectinida</taxon>
        <taxon>Pectinoidea</taxon>
        <taxon>Pectinidae</taxon>
        <taxon>Mizuhopecten</taxon>
    </lineage>
</organism>
<dbReference type="InterPro" id="IPR001680">
    <property type="entry name" value="WD40_rpt"/>
</dbReference>
<accession>A0A210QTI6</accession>
<comment type="caution">
    <text evidence="1">The sequence shown here is derived from an EMBL/GenBank/DDBJ whole genome shotgun (WGS) entry which is preliminary data.</text>
</comment>
<dbReference type="PANTHER" id="PTHR16220">
    <property type="entry name" value="WD REPEAT PROTEIN 8-RELATED"/>
    <property type="match status" value="1"/>
</dbReference>
<dbReference type="Gene3D" id="2.130.10.10">
    <property type="entry name" value="YVTN repeat-like/Quinoprotein amine dehydrogenase"/>
    <property type="match status" value="3"/>
</dbReference>
<reference evidence="1 2" key="1">
    <citation type="journal article" date="2017" name="Nat. Ecol. Evol.">
        <title>Scallop genome provides insights into evolution of bilaterian karyotype and development.</title>
        <authorList>
            <person name="Wang S."/>
            <person name="Zhang J."/>
            <person name="Jiao W."/>
            <person name="Li J."/>
            <person name="Xun X."/>
            <person name="Sun Y."/>
            <person name="Guo X."/>
            <person name="Huan P."/>
            <person name="Dong B."/>
            <person name="Zhang L."/>
            <person name="Hu X."/>
            <person name="Sun X."/>
            <person name="Wang J."/>
            <person name="Zhao C."/>
            <person name="Wang Y."/>
            <person name="Wang D."/>
            <person name="Huang X."/>
            <person name="Wang R."/>
            <person name="Lv J."/>
            <person name="Li Y."/>
            <person name="Zhang Z."/>
            <person name="Liu B."/>
            <person name="Lu W."/>
            <person name="Hui Y."/>
            <person name="Liang J."/>
            <person name="Zhou Z."/>
            <person name="Hou R."/>
            <person name="Li X."/>
            <person name="Liu Y."/>
            <person name="Li H."/>
            <person name="Ning X."/>
            <person name="Lin Y."/>
            <person name="Zhao L."/>
            <person name="Xing Q."/>
            <person name="Dou J."/>
            <person name="Li Y."/>
            <person name="Mao J."/>
            <person name="Guo H."/>
            <person name="Dou H."/>
            <person name="Li T."/>
            <person name="Mu C."/>
            <person name="Jiang W."/>
            <person name="Fu Q."/>
            <person name="Fu X."/>
            <person name="Miao Y."/>
            <person name="Liu J."/>
            <person name="Yu Q."/>
            <person name="Li R."/>
            <person name="Liao H."/>
            <person name="Li X."/>
            <person name="Kong Y."/>
            <person name="Jiang Z."/>
            <person name="Chourrout D."/>
            <person name="Li R."/>
            <person name="Bao Z."/>
        </authorList>
    </citation>
    <scope>NUCLEOTIDE SEQUENCE [LARGE SCALE GENOMIC DNA]</scope>
    <source>
        <strain evidence="1 2">PY_sf001</strain>
    </source>
</reference>
<evidence type="ECO:0000313" key="2">
    <source>
        <dbReference type="Proteomes" id="UP000242188"/>
    </source>
</evidence>
<dbReference type="InterPro" id="IPR015943">
    <property type="entry name" value="WD40/YVTN_repeat-like_dom_sf"/>
</dbReference>